<keyword evidence="4" id="KW-1185">Reference proteome</keyword>
<evidence type="ECO:0000313" key="4">
    <source>
        <dbReference type="Proteomes" id="UP000054097"/>
    </source>
</evidence>
<feature type="compositionally biased region" description="Acidic residues" evidence="2">
    <location>
        <begin position="487"/>
        <end position="501"/>
    </location>
</feature>
<proteinExistence type="predicted"/>
<dbReference type="Proteomes" id="UP000054097">
    <property type="component" value="Unassembled WGS sequence"/>
</dbReference>
<evidence type="ECO:0000313" key="3">
    <source>
        <dbReference type="EMBL" id="KIM33610.1"/>
    </source>
</evidence>
<keyword evidence="1" id="KW-0175">Coiled coil</keyword>
<name>A0A0C3B9Y1_SERVB</name>
<feature type="compositionally biased region" description="Basic and acidic residues" evidence="2">
    <location>
        <begin position="519"/>
        <end position="531"/>
    </location>
</feature>
<dbReference type="EMBL" id="KN824278">
    <property type="protein sequence ID" value="KIM33610.1"/>
    <property type="molecule type" value="Genomic_DNA"/>
</dbReference>
<feature type="region of interest" description="Disordered" evidence="2">
    <location>
        <begin position="477"/>
        <end position="542"/>
    </location>
</feature>
<evidence type="ECO:0000256" key="2">
    <source>
        <dbReference type="SAM" id="MobiDB-lite"/>
    </source>
</evidence>
<dbReference type="SUPFAM" id="SSF52047">
    <property type="entry name" value="RNI-like"/>
    <property type="match status" value="1"/>
</dbReference>
<organism evidence="3 4">
    <name type="scientific">Serendipita vermifera MAFF 305830</name>
    <dbReference type="NCBI Taxonomy" id="933852"/>
    <lineage>
        <taxon>Eukaryota</taxon>
        <taxon>Fungi</taxon>
        <taxon>Dikarya</taxon>
        <taxon>Basidiomycota</taxon>
        <taxon>Agaricomycotina</taxon>
        <taxon>Agaricomycetes</taxon>
        <taxon>Sebacinales</taxon>
        <taxon>Serendipitaceae</taxon>
        <taxon>Serendipita</taxon>
    </lineage>
</organism>
<dbReference type="HOGENOM" id="CLU_502639_0_0_1"/>
<protein>
    <recommendedName>
        <fullName evidence="5">F-box domain-containing protein</fullName>
    </recommendedName>
</protein>
<evidence type="ECO:0000256" key="1">
    <source>
        <dbReference type="SAM" id="Coils"/>
    </source>
</evidence>
<dbReference type="OrthoDB" id="3258555at2759"/>
<dbReference type="AlphaFoldDB" id="A0A0C3B9Y1"/>
<accession>A0A0C3B9Y1</accession>
<gene>
    <name evidence="3" type="ORF">M408DRAFT_157679</name>
</gene>
<reference evidence="3 4" key="1">
    <citation type="submission" date="2014-04" db="EMBL/GenBank/DDBJ databases">
        <authorList>
            <consortium name="DOE Joint Genome Institute"/>
            <person name="Kuo A."/>
            <person name="Zuccaro A."/>
            <person name="Kohler A."/>
            <person name="Nagy L.G."/>
            <person name="Floudas D."/>
            <person name="Copeland A."/>
            <person name="Barry K.W."/>
            <person name="Cichocki N."/>
            <person name="Veneault-Fourrey C."/>
            <person name="LaButti K."/>
            <person name="Lindquist E.A."/>
            <person name="Lipzen A."/>
            <person name="Lundell T."/>
            <person name="Morin E."/>
            <person name="Murat C."/>
            <person name="Sun H."/>
            <person name="Tunlid A."/>
            <person name="Henrissat B."/>
            <person name="Grigoriev I.V."/>
            <person name="Hibbett D.S."/>
            <person name="Martin F."/>
            <person name="Nordberg H.P."/>
            <person name="Cantor M.N."/>
            <person name="Hua S.X."/>
        </authorList>
    </citation>
    <scope>NUCLEOTIDE SEQUENCE [LARGE SCALE GENOMIC DNA]</scope>
    <source>
        <strain evidence="3 4">MAFF 305830</strain>
    </source>
</reference>
<sequence>MEESQNNPCVTCGTEQGDIQRLKKQIRELTEKLECSQLQNSLLTSECYRLRRELRESAFKGRSSLGGRSSTIRSSLPNEILRHIFAMATESSDLAIADNTGRNWKLSSTTRRAIPFVCKRWNAVGSEFLLEHIVIQCVSQPLGLLWTLSRLNTIDQSRILGYIRGMEIIMREEVDEAAIFGELTVLLLRKLPSGQLRRFGIDCGQCNGSRTLSVTDMIVEVLRKSAGQLEMLHLPCIDYSEWKERSGFEDHGTWQSTSYADLQLKKLSFTPNLGNWCSASAFGSRHEPGLLTTLARFIRSADTLDLRSFWLGGQNHAKLLMLLEGTTNIQTLHLDLTYLSSILDLQSLLQKLPRLRHIFISCNSRSGIAWPIEFSHPLLEEITIIYTRRYSSEEPVPFIENLEDQAKSNNYPTLKRITMHGYFSNGCLDSDCIFPASYFKRWENTIDSFREQDVELVDQEGRPIHLWRRRHAVKLEHGDKSTSSGSESEEDQWYETSDEDDGARSFSSDNGDISDDSDDKPYKYAHQRDLRPFVSDSEGEDQ</sequence>
<evidence type="ECO:0008006" key="5">
    <source>
        <dbReference type="Google" id="ProtNLM"/>
    </source>
</evidence>
<feature type="coiled-coil region" evidence="1">
    <location>
        <begin position="12"/>
        <end position="46"/>
    </location>
</feature>
<reference evidence="4" key="2">
    <citation type="submission" date="2015-01" db="EMBL/GenBank/DDBJ databases">
        <title>Evolutionary Origins and Diversification of the Mycorrhizal Mutualists.</title>
        <authorList>
            <consortium name="DOE Joint Genome Institute"/>
            <consortium name="Mycorrhizal Genomics Consortium"/>
            <person name="Kohler A."/>
            <person name="Kuo A."/>
            <person name="Nagy L.G."/>
            <person name="Floudas D."/>
            <person name="Copeland A."/>
            <person name="Barry K.W."/>
            <person name="Cichocki N."/>
            <person name="Veneault-Fourrey C."/>
            <person name="LaButti K."/>
            <person name="Lindquist E.A."/>
            <person name="Lipzen A."/>
            <person name="Lundell T."/>
            <person name="Morin E."/>
            <person name="Murat C."/>
            <person name="Riley R."/>
            <person name="Ohm R."/>
            <person name="Sun H."/>
            <person name="Tunlid A."/>
            <person name="Henrissat B."/>
            <person name="Grigoriev I.V."/>
            <person name="Hibbett D.S."/>
            <person name="Martin F."/>
        </authorList>
    </citation>
    <scope>NUCLEOTIDE SEQUENCE [LARGE SCALE GENOMIC DNA]</scope>
    <source>
        <strain evidence="4">MAFF 305830</strain>
    </source>
</reference>